<dbReference type="PROSITE" id="PS50005">
    <property type="entry name" value="TPR"/>
    <property type="match status" value="1"/>
</dbReference>
<organism evidence="1">
    <name type="scientific">marine sediment metagenome</name>
    <dbReference type="NCBI Taxonomy" id="412755"/>
    <lineage>
        <taxon>unclassified sequences</taxon>
        <taxon>metagenomes</taxon>
        <taxon>ecological metagenomes</taxon>
    </lineage>
</organism>
<dbReference type="AlphaFoldDB" id="A0A0F9VK41"/>
<dbReference type="SMART" id="SM00028">
    <property type="entry name" value="TPR"/>
    <property type="match status" value="3"/>
</dbReference>
<dbReference type="InterPro" id="IPR011990">
    <property type="entry name" value="TPR-like_helical_dom_sf"/>
</dbReference>
<reference evidence="1" key="1">
    <citation type="journal article" date="2015" name="Nature">
        <title>Complex archaea that bridge the gap between prokaryotes and eukaryotes.</title>
        <authorList>
            <person name="Spang A."/>
            <person name="Saw J.H."/>
            <person name="Jorgensen S.L."/>
            <person name="Zaremba-Niedzwiedzka K."/>
            <person name="Martijn J."/>
            <person name="Lind A.E."/>
            <person name="van Eijk R."/>
            <person name="Schleper C."/>
            <person name="Guy L."/>
            <person name="Ettema T.J."/>
        </authorList>
    </citation>
    <scope>NUCLEOTIDE SEQUENCE</scope>
</reference>
<accession>A0A0F9VK41</accession>
<dbReference type="Gene3D" id="1.25.40.10">
    <property type="entry name" value="Tetratricopeptide repeat domain"/>
    <property type="match status" value="1"/>
</dbReference>
<sequence length="873" mass="103727">MIKMSKINHFPDNHTLQEIEDLNKKFLEIKKTLNSIINLEEKNKNLWELKDISRRIKLKYSFLNRINQDNYKEQYSNWLHKEIYYFETCNKMLLNHLGALRNDYMHFMECATLEYEYHIILEKEYPQEFLGFTLDCSNLQFPPHLNLIYQNLNYSIVCILDEITRINVGDDFTFFIDFEILGNLYLQLFNFLSKFYTLSTEYTRIILRLSFHYYLQSINYLDKLEQQKPQTAFMGVDGSSITFFPLYYEFFQDEAISIQNVREKVNYLLQKYDFLVDNNVFDSLERELDDSNKFFDNKDYDEALRGYSSILNIKPLDFSVWLKKCATLYLLERKDDADKCVKCLLRINPIDWELLKNVLDLLTIYERKDLALKYIEIHGKEDSNEKKYLKSLGRIYFKLGLYDRAEEIYEKTLKNFGKDLDAIIALSQCKIIRGEFDLAMELIKKGRSIKQDDPKLNELSSELEKIQKARNIIKELKSFYDEIQFEIIMQKIDVDQSLLIRILESMIKKQEIIAKIRNNSLIFIKETLIEKVKQTQFKDIFIGRDGYWEVNQFHFKIKLENNSKNVITDIRIILDKFPEMLRIEGQELMKISHLEPEGGLWTPEFKMYAGDDCVSGKIHASIKFFDSSSKSLDYEVEPFEISYICPLLEAKNLDEIDYLRRTKKMIKLEKEIQLMVDYNQPKLLEEIKNKMEQMNLAIIKQDEDINSLYGYAEDKINHDGIALEAEIKSLFDGQISIILKAICEKDNKCAPLLHKAIEEITKLELYLEKSIIIDKLNMFIDKPNDLNKYIKKILKSNWADNKKNRWAKTVQEILEEWKTFKPKKWVKIAKAILRFTTSAIISEKLGDLVTFGFERLFEWIKISLEEIIKKPSK</sequence>
<gene>
    <name evidence="1" type="ORF">LCGC14_0473930</name>
</gene>
<dbReference type="EMBL" id="LAZR01000508">
    <property type="protein sequence ID" value="KKN66193.1"/>
    <property type="molecule type" value="Genomic_DNA"/>
</dbReference>
<comment type="caution">
    <text evidence="1">The sequence shown here is derived from an EMBL/GenBank/DDBJ whole genome shotgun (WGS) entry which is preliminary data.</text>
</comment>
<dbReference type="Pfam" id="PF14559">
    <property type="entry name" value="TPR_19"/>
    <property type="match status" value="1"/>
</dbReference>
<dbReference type="InterPro" id="IPR019734">
    <property type="entry name" value="TPR_rpt"/>
</dbReference>
<name>A0A0F9VK41_9ZZZZ</name>
<evidence type="ECO:0000313" key="1">
    <source>
        <dbReference type="EMBL" id="KKN66193.1"/>
    </source>
</evidence>
<dbReference type="SUPFAM" id="SSF48452">
    <property type="entry name" value="TPR-like"/>
    <property type="match status" value="1"/>
</dbReference>
<protein>
    <submittedName>
        <fullName evidence="1">Uncharacterized protein</fullName>
    </submittedName>
</protein>
<proteinExistence type="predicted"/>